<keyword evidence="3 5" id="KW-1133">Transmembrane helix</keyword>
<keyword evidence="4 5" id="KW-0472">Membrane</keyword>
<evidence type="ECO:0000313" key="7">
    <source>
        <dbReference type="EMBL" id="AEA33148.1"/>
    </source>
</evidence>
<organism evidence="7 8">
    <name type="scientific">Hippea maritima (strain ATCC 700847 / DSM 10411 / MH2)</name>
    <dbReference type="NCBI Taxonomy" id="760142"/>
    <lineage>
        <taxon>Bacteria</taxon>
        <taxon>Pseudomonadati</taxon>
        <taxon>Campylobacterota</taxon>
        <taxon>Desulfurellia</taxon>
        <taxon>Desulfurellales</taxon>
        <taxon>Hippeaceae</taxon>
        <taxon>Hippea</taxon>
    </lineage>
</organism>
<feature type="transmembrane region" description="Helical" evidence="5">
    <location>
        <begin position="121"/>
        <end position="141"/>
    </location>
</feature>
<evidence type="ECO:0000256" key="1">
    <source>
        <dbReference type="ARBA" id="ARBA00004141"/>
    </source>
</evidence>
<dbReference type="STRING" id="760142.Hipma_0169"/>
<dbReference type="Gene3D" id="1.20.144.10">
    <property type="entry name" value="Phosphatidic acid phosphatase type 2/haloperoxidase"/>
    <property type="match status" value="1"/>
</dbReference>
<feature type="transmembrane region" description="Helical" evidence="5">
    <location>
        <begin position="233"/>
        <end position="252"/>
    </location>
</feature>
<feature type="transmembrane region" description="Helical" evidence="5">
    <location>
        <begin position="259"/>
        <end position="278"/>
    </location>
</feature>
<feature type="transmembrane region" description="Helical" evidence="5">
    <location>
        <begin position="153"/>
        <end position="173"/>
    </location>
</feature>
<evidence type="ECO:0000259" key="6">
    <source>
        <dbReference type="SMART" id="SM00014"/>
    </source>
</evidence>
<dbReference type="InterPro" id="IPR052185">
    <property type="entry name" value="IPC_Synthase-Related"/>
</dbReference>
<keyword evidence="8" id="KW-1185">Reference proteome</keyword>
<comment type="subcellular location">
    <subcellularLocation>
        <location evidence="1">Membrane</location>
        <topology evidence="1">Multi-pass membrane protein</topology>
    </subcellularLocation>
</comment>
<dbReference type="KEGG" id="hmr:Hipma_0169"/>
<dbReference type="Proteomes" id="UP000008139">
    <property type="component" value="Chromosome"/>
</dbReference>
<dbReference type="InterPro" id="IPR026841">
    <property type="entry name" value="Aur1/Ipt1"/>
</dbReference>
<dbReference type="InParanoid" id="F2LX90"/>
<dbReference type="PANTHER" id="PTHR31310:SF7">
    <property type="entry name" value="PA-PHOSPHATASE RELATED-FAMILY PROTEIN DDB_G0268928"/>
    <property type="match status" value="1"/>
</dbReference>
<feature type="domain" description="Phosphatidic acid phosphatase type 2/haloperoxidase" evidence="6">
    <location>
        <begin position="158"/>
        <end position="274"/>
    </location>
</feature>
<feature type="transmembrane region" description="Helical" evidence="5">
    <location>
        <begin position="64"/>
        <end position="85"/>
    </location>
</feature>
<dbReference type="SUPFAM" id="SSF48317">
    <property type="entry name" value="Acid phosphatase/Vanadium-dependent haloperoxidase"/>
    <property type="match status" value="1"/>
</dbReference>
<protein>
    <submittedName>
        <fullName evidence="7">Phosphoesterase PA-phosphatase related protein</fullName>
    </submittedName>
</protein>
<gene>
    <name evidence="7" type="ordered locus">Hipma_0169</name>
</gene>
<dbReference type="RefSeq" id="WP_013681193.1">
    <property type="nucleotide sequence ID" value="NC_015318.1"/>
</dbReference>
<feature type="transmembrane region" description="Helical" evidence="5">
    <location>
        <begin position="12"/>
        <end position="29"/>
    </location>
</feature>
<feature type="transmembrane region" description="Helical" evidence="5">
    <location>
        <begin position="35"/>
        <end position="52"/>
    </location>
</feature>
<evidence type="ECO:0000256" key="2">
    <source>
        <dbReference type="ARBA" id="ARBA00022692"/>
    </source>
</evidence>
<dbReference type="AlphaFoldDB" id="F2LX90"/>
<evidence type="ECO:0000256" key="5">
    <source>
        <dbReference type="SAM" id="Phobius"/>
    </source>
</evidence>
<dbReference type="EMBL" id="CP002606">
    <property type="protein sequence ID" value="AEA33148.1"/>
    <property type="molecule type" value="Genomic_DNA"/>
</dbReference>
<evidence type="ECO:0000256" key="4">
    <source>
        <dbReference type="ARBA" id="ARBA00023136"/>
    </source>
</evidence>
<dbReference type="eggNOG" id="COG0671">
    <property type="taxonomic scope" value="Bacteria"/>
</dbReference>
<dbReference type="GO" id="GO:0016020">
    <property type="term" value="C:membrane"/>
    <property type="evidence" value="ECO:0007669"/>
    <property type="project" value="UniProtKB-SubCell"/>
</dbReference>
<reference evidence="7 8" key="1">
    <citation type="journal article" date="2011" name="Stand. Genomic Sci.">
        <title>Complete genome sequence of the thermophilic sulfur-reducer Hippea maritima type strain (MH(2)).</title>
        <authorList>
            <person name="Huntemann M."/>
            <person name="Lu M."/>
            <person name="Nolan M."/>
            <person name="Lapidus A."/>
            <person name="Lucas S."/>
            <person name="Hammon N."/>
            <person name="Deshpande S."/>
            <person name="Cheng J.F."/>
            <person name="Tapia R."/>
            <person name="Han C."/>
            <person name="Goodwin L."/>
            <person name="Pitluck S."/>
            <person name="Liolios K."/>
            <person name="Pagani I."/>
            <person name="Ivanova N."/>
            <person name="Ovchinikova G."/>
            <person name="Pati A."/>
            <person name="Chen A."/>
            <person name="Palaniappan K."/>
            <person name="Land M."/>
            <person name="Hauser L."/>
            <person name="Jeffries C.D."/>
            <person name="Detter J.C."/>
            <person name="Brambilla E.M."/>
            <person name="Rohde M."/>
            <person name="Spring S."/>
            <person name="Goker M."/>
            <person name="Woyke T."/>
            <person name="Bristow J."/>
            <person name="Eisen J.A."/>
            <person name="Markowitz V."/>
            <person name="Hugenholtz P."/>
            <person name="Kyrpides N.C."/>
            <person name="Klenk H.P."/>
            <person name="Mavromatis K."/>
        </authorList>
    </citation>
    <scope>NUCLEOTIDE SEQUENCE [LARGE SCALE GENOMIC DNA]</scope>
    <source>
        <strain evidence="8">ATCC 700847 / DSM 10411 / MH2</strain>
    </source>
</reference>
<dbReference type="SMART" id="SM00014">
    <property type="entry name" value="acidPPc"/>
    <property type="match status" value="1"/>
</dbReference>
<dbReference type="InterPro" id="IPR000326">
    <property type="entry name" value="PAP2/HPO"/>
</dbReference>
<evidence type="ECO:0000256" key="3">
    <source>
        <dbReference type="ARBA" id="ARBA00022989"/>
    </source>
</evidence>
<sequence>MKNIRLFDYINLGFYIFMLSITLINYQTIPQPSVIALMYVSIIAATVFLIYNETHNRIIRLLRYFYPYIFIGFVFESLGFIVPYINPHNKDYILIKLDRLILGKDAALIFNIFNIKGFVDYLQLSYLSYYVLPFFVIYYFYSKNKIKRLSYSLFALSLGYYLSYLGYIFLPAIGPRYSLDYLANMPLNGGAIFNAVHQLLNALEHIKQDCFPSGHTEISLLVVLLFWDENRKIALIILPIVLSLILSTLVLRYHYFSDVISGIIIAFLVYFTSKTIFYPKDPG</sequence>
<dbReference type="OrthoDB" id="9775789at2"/>
<dbReference type="InterPro" id="IPR036938">
    <property type="entry name" value="PAP2/HPO_sf"/>
</dbReference>
<proteinExistence type="predicted"/>
<dbReference type="HOGENOM" id="CLU_073542_0_0_7"/>
<dbReference type="PANTHER" id="PTHR31310">
    <property type="match status" value="1"/>
</dbReference>
<reference evidence="8" key="2">
    <citation type="submission" date="2011-03" db="EMBL/GenBank/DDBJ databases">
        <title>The complete genome of Hippea maritima DSM 10411.</title>
        <authorList>
            <consortium name="US DOE Joint Genome Institute (JGI-PGF)"/>
            <person name="Lucas S."/>
            <person name="Copeland A."/>
            <person name="Lapidus A."/>
            <person name="Bruce D."/>
            <person name="Goodwin L."/>
            <person name="Pitluck S."/>
            <person name="Peters L."/>
            <person name="Kyrpides N."/>
            <person name="Mavromatis K."/>
            <person name="Pagani I."/>
            <person name="Ivanova N."/>
            <person name="Mikhailova N."/>
            <person name="Lu M."/>
            <person name="Detter J.C."/>
            <person name="Tapia R."/>
            <person name="Han C."/>
            <person name="Land M."/>
            <person name="Hauser L."/>
            <person name="Markowitz V."/>
            <person name="Cheng J.-F."/>
            <person name="Hugenholtz P."/>
            <person name="Woyke T."/>
            <person name="Wu D."/>
            <person name="Spring S."/>
            <person name="Schroeder M."/>
            <person name="Brambilla E."/>
            <person name="Klenk H.-P."/>
            <person name="Eisen J.A."/>
        </authorList>
    </citation>
    <scope>NUCLEOTIDE SEQUENCE [LARGE SCALE GENOMIC DNA]</scope>
    <source>
        <strain evidence="8">ATCC 700847 / DSM 10411 / MH2</strain>
    </source>
</reference>
<name>F2LX90_HIPMA</name>
<keyword evidence="2 5" id="KW-0812">Transmembrane</keyword>
<dbReference type="Pfam" id="PF14378">
    <property type="entry name" value="PAP2_3"/>
    <property type="match status" value="1"/>
</dbReference>
<accession>F2LX90</accession>
<evidence type="ECO:0000313" key="8">
    <source>
        <dbReference type="Proteomes" id="UP000008139"/>
    </source>
</evidence>